<keyword evidence="2" id="KW-1185">Reference proteome</keyword>
<accession>A0A6P4ERT2</accession>
<dbReference type="Proteomes" id="UP001652680">
    <property type="component" value="Unassembled WGS sequence"/>
</dbReference>
<dbReference type="AlphaFoldDB" id="A0A6P4ERT2"/>
<evidence type="ECO:0000313" key="1">
    <source>
        <dbReference type="EnsemblMetazoa" id="XP_016979379.1"/>
    </source>
</evidence>
<reference evidence="1" key="3">
    <citation type="submission" date="2025-05" db="UniProtKB">
        <authorList>
            <consortium name="EnsemblMetazoa"/>
        </authorList>
    </citation>
    <scope>IDENTIFICATION</scope>
</reference>
<protein>
    <submittedName>
        <fullName evidence="3">Uncharacterized protein LOC108044756</fullName>
    </submittedName>
</protein>
<dbReference type="EnsemblMetazoa" id="XM_017123890.2">
    <property type="protein sequence ID" value="XP_016979379.1"/>
    <property type="gene ID" value="LOC108044756"/>
</dbReference>
<dbReference type="RefSeq" id="XP_016979379.1">
    <property type="nucleotide sequence ID" value="XM_017123890.1"/>
</dbReference>
<gene>
    <name evidence="3" type="primary">LOC108044756</name>
    <name evidence="1" type="synonym">108044756</name>
</gene>
<evidence type="ECO:0000313" key="2">
    <source>
        <dbReference type="Proteomes" id="UP001652680"/>
    </source>
</evidence>
<organism evidence="3">
    <name type="scientific">Drosophila rhopaloa</name>
    <name type="common">Fruit fly</name>
    <dbReference type="NCBI Taxonomy" id="1041015"/>
    <lineage>
        <taxon>Eukaryota</taxon>
        <taxon>Metazoa</taxon>
        <taxon>Ecdysozoa</taxon>
        <taxon>Arthropoda</taxon>
        <taxon>Hexapoda</taxon>
        <taxon>Insecta</taxon>
        <taxon>Pterygota</taxon>
        <taxon>Neoptera</taxon>
        <taxon>Endopterygota</taxon>
        <taxon>Diptera</taxon>
        <taxon>Brachycera</taxon>
        <taxon>Muscomorpha</taxon>
        <taxon>Ephydroidea</taxon>
        <taxon>Drosophilidae</taxon>
        <taxon>Drosophila</taxon>
        <taxon>Sophophora</taxon>
    </lineage>
</organism>
<evidence type="ECO:0000313" key="3">
    <source>
        <dbReference type="RefSeq" id="XP_016979379.1"/>
    </source>
</evidence>
<sequence length="222" mass="25075">MDRTNCFIILQAGLANSKPIQWPSVKGNMRASWGTVLTITAWMVLFRISEVKSKESCYYLRFTYANWTDDRPRFVVNMTFSNQTGIGSVTTINEEIASPVSSILIIQHSVREKPRTIYNASTKLCDLQNVINSVPLFKPVKDNMLKQSNYSLSCPLVKGTYAMNNMRVSPRNPLLSLLYQPKRSFSVKGGLYEELPRGGRLRPLSTYFLTGKVVKKSCGSNE</sequence>
<proteinExistence type="predicted"/>
<dbReference type="Pfam" id="PF06477">
    <property type="entry name" value="DUF1091"/>
    <property type="match status" value="1"/>
</dbReference>
<dbReference type="GeneID" id="108044756"/>
<reference evidence="2" key="1">
    <citation type="journal article" date="2021" name="Elife">
        <title>Highly contiguous assemblies of 101 drosophilid genomes.</title>
        <authorList>
            <person name="Kim B.Y."/>
            <person name="Wang J.R."/>
            <person name="Miller D.E."/>
            <person name="Barmina O."/>
            <person name="Delaney E."/>
            <person name="Thompson A."/>
            <person name="Comeault A.A."/>
            <person name="Peede D."/>
            <person name="D'Agostino E.R."/>
            <person name="Pelaez J."/>
            <person name="Aguilar J.M."/>
            <person name="Haji D."/>
            <person name="Matsunaga T."/>
            <person name="Armstrong E.E."/>
            <person name="Zych M."/>
            <person name="Ogawa Y."/>
            <person name="Stamenkovic-Radak M."/>
            <person name="Jelic M."/>
            <person name="Veselinovic M.S."/>
            <person name="Tanaskovic M."/>
            <person name="Eric P."/>
            <person name="Gao J.J."/>
            <person name="Katoh T.K."/>
            <person name="Toda M.J."/>
            <person name="Watabe H."/>
            <person name="Watada M."/>
            <person name="Davis J.S."/>
            <person name="Moyle L.C."/>
            <person name="Manoli G."/>
            <person name="Bertolini E."/>
            <person name="Kostal V."/>
            <person name="Hawley R.S."/>
            <person name="Takahashi A."/>
            <person name="Jones C.D."/>
            <person name="Price D.K."/>
            <person name="Whiteman N."/>
            <person name="Kopp A."/>
            <person name="Matute D.R."/>
            <person name="Petrov D.A."/>
        </authorList>
    </citation>
    <scope>NUCLEOTIDE SEQUENCE [LARGE SCALE GENOMIC DNA]</scope>
</reference>
<dbReference type="OrthoDB" id="8036343at2759"/>
<dbReference type="InterPro" id="IPR010512">
    <property type="entry name" value="DUF1091"/>
</dbReference>
<name>A0A6P4ERT2_DRORH</name>
<reference evidence="3" key="2">
    <citation type="submission" date="2025-04" db="UniProtKB">
        <authorList>
            <consortium name="RefSeq"/>
        </authorList>
    </citation>
    <scope>IDENTIFICATION</scope>
</reference>
<dbReference type="SMART" id="SM00697">
    <property type="entry name" value="DM8"/>
    <property type="match status" value="1"/>
</dbReference>